<feature type="transmembrane region" description="Helical" evidence="1">
    <location>
        <begin position="15"/>
        <end position="34"/>
    </location>
</feature>
<keyword evidence="1" id="KW-1133">Transmembrane helix</keyword>
<reference evidence="2" key="2">
    <citation type="journal article" date="2015" name="ISME J.">
        <title>A new class of marine Euryarchaeota group II from the Mediterranean deep chlorophyll maximum.</title>
        <authorList>
            <person name="Martin-Cuadrado A.B."/>
            <person name="Garcia-Heredia I."/>
            <person name="Molto A.G."/>
            <person name="Lopez-Ubeda R."/>
            <person name="Kimes N."/>
            <person name="Lopez-Garcia P."/>
            <person name="Moreira D."/>
            <person name="Rodriguez-Valera F."/>
        </authorList>
    </citation>
    <scope>NUCLEOTIDE SEQUENCE</scope>
</reference>
<evidence type="ECO:0000313" key="2">
    <source>
        <dbReference type="EMBL" id="ANV79958.1"/>
    </source>
</evidence>
<evidence type="ECO:0000256" key="1">
    <source>
        <dbReference type="SAM" id="Phobius"/>
    </source>
</evidence>
<proteinExistence type="predicted"/>
<feature type="transmembrane region" description="Helical" evidence="1">
    <location>
        <begin position="70"/>
        <end position="88"/>
    </location>
</feature>
<dbReference type="AlphaFoldDB" id="A0A1B1TCE2"/>
<keyword evidence="1" id="KW-0812">Transmembrane</keyword>
<organism evidence="2">
    <name type="scientific">uncultured Poseidoniia archaeon</name>
    <dbReference type="NCBI Taxonomy" id="1697135"/>
    <lineage>
        <taxon>Archaea</taxon>
        <taxon>Methanobacteriati</taxon>
        <taxon>Thermoplasmatota</taxon>
        <taxon>Candidatus Poseidoniia</taxon>
        <taxon>environmental samples</taxon>
    </lineage>
</organism>
<accession>A0A1B1TCE2</accession>
<feature type="transmembrane region" description="Helical" evidence="1">
    <location>
        <begin position="40"/>
        <end position="58"/>
    </location>
</feature>
<protein>
    <submittedName>
        <fullName evidence="2">Uncharacterized protein</fullName>
    </submittedName>
</protein>
<keyword evidence="1" id="KW-0472">Membrane</keyword>
<sequence length="89" mass="10115">MNNQANISKWWKDSMVLISLSLPSLIWLIMFLLLSLKIAWISFPCGILIGFFLWLIALGYENPRMAKATLIGVTINLILASISAFYAFY</sequence>
<reference evidence="2" key="1">
    <citation type="submission" date="2014-11" db="EMBL/GenBank/DDBJ databases">
        <authorList>
            <person name="Zhu J."/>
            <person name="Qi W."/>
            <person name="Song R."/>
        </authorList>
    </citation>
    <scope>NUCLEOTIDE SEQUENCE</scope>
</reference>
<name>A0A1B1TCE2_9ARCH</name>
<dbReference type="EMBL" id="KP211862">
    <property type="protein sequence ID" value="ANV79958.1"/>
    <property type="molecule type" value="Genomic_DNA"/>
</dbReference>